<dbReference type="AlphaFoldDB" id="A0A653BM85"/>
<evidence type="ECO:0000259" key="4">
    <source>
        <dbReference type="SMART" id="SM00717"/>
    </source>
</evidence>
<proteinExistence type="predicted"/>
<dbReference type="PANTHER" id="PTHR21677:SF1">
    <property type="entry name" value="PROTEIN CRAMPED-LIKE"/>
    <property type="match status" value="1"/>
</dbReference>
<keyword evidence="6" id="KW-1185">Reference proteome</keyword>
<dbReference type="OrthoDB" id="515799at2759"/>
<feature type="region of interest" description="Disordered" evidence="3">
    <location>
        <begin position="1"/>
        <end position="25"/>
    </location>
</feature>
<organism evidence="5 6">
    <name type="scientific">Callosobruchus maculatus</name>
    <name type="common">Southern cowpea weevil</name>
    <name type="synonym">Pulse bruchid</name>
    <dbReference type="NCBI Taxonomy" id="64391"/>
    <lineage>
        <taxon>Eukaryota</taxon>
        <taxon>Metazoa</taxon>
        <taxon>Ecdysozoa</taxon>
        <taxon>Arthropoda</taxon>
        <taxon>Hexapoda</taxon>
        <taxon>Insecta</taxon>
        <taxon>Pterygota</taxon>
        <taxon>Neoptera</taxon>
        <taxon>Endopterygota</taxon>
        <taxon>Coleoptera</taxon>
        <taxon>Polyphaga</taxon>
        <taxon>Cucujiformia</taxon>
        <taxon>Chrysomeloidea</taxon>
        <taxon>Chrysomelidae</taxon>
        <taxon>Bruchinae</taxon>
        <taxon>Bruchini</taxon>
        <taxon>Callosobruchus</taxon>
    </lineage>
</organism>
<reference evidence="5 6" key="1">
    <citation type="submission" date="2019-01" db="EMBL/GenBank/DDBJ databases">
        <authorList>
            <person name="Sayadi A."/>
        </authorList>
    </citation>
    <scope>NUCLEOTIDE SEQUENCE [LARGE SCALE GENOMIC DNA]</scope>
</reference>
<feature type="compositionally biased region" description="Basic and acidic residues" evidence="3">
    <location>
        <begin position="1"/>
        <end position="22"/>
    </location>
</feature>
<dbReference type="Gene3D" id="1.10.10.60">
    <property type="entry name" value="Homeodomain-like"/>
    <property type="match status" value="1"/>
</dbReference>
<dbReference type="Proteomes" id="UP000410492">
    <property type="component" value="Unassembled WGS sequence"/>
</dbReference>
<dbReference type="GO" id="GO:0003677">
    <property type="term" value="F:DNA binding"/>
    <property type="evidence" value="ECO:0007669"/>
    <property type="project" value="UniProtKB-KW"/>
</dbReference>
<dbReference type="GO" id="GO:0007389">
    <property type="term" value="P:pattern specification process"/>
    <property type="evidence" value="ECO:0007669"/>
    <property type="project" value="TreeGrafter"/>
</dbReference>
<evidence type="ECO:0000313" key="6">
    <source>
        <dbReference type="Proteomes" id="UP000410492"/>
    </source>
</evidence>
<feature type="domain" description="Myb-like" evidence="4">
    <location>
        <begin position="93"/>
        <end position="153"/>
    </location>
</feature>
<dbReference type="InterPro" id="IPR055315">
    <property type="entry name" value="Cramped-like"/>
</dbReference>
<evidence type="ECO:0000313" key="5">
    <source>
        <dbReference type="EMBL" id="VEN36106.1"/>
    </source>
</evidence>
<accession>A0A653BM85</accession>
<dbReference type="CDD" id="cd00167">
    <property type="entry name" value="SANT"/>
    <property type="match status" value="1"/>
</dbReference>
<keyword evidence="2" id="KW-0539">Nucleus</keyword>
<feature type="compositionally biased region" description="Basic and acidic residues" evidence="3">
    <location>
        <begin position="415"/>
        <end position="430"/>
    </location>
</feature>
<name>A0A653BM85_CALMS</name>
<feature type="region of interest" description="Disordered" evidence="3">
    <location>
        <begin position="384"/>
        <end position="433"/>
    </location>
</feature>
<evidence type="ECO:0000256" key="1">
    <source>
        <dbReference type="ARBA" id="ARBA00023125"/>
    </source>
</evidence>
<dbReference type="GO" id="GO:0005634">
    <property type="term" value="C:nucleus"/>
    <property type="evidence" value="ECO:0007669"/>
    <property type="project" value="TreeGrafter"/>
</dbReference>
<feature type="compositionally biased region" description="Polar residues" evidence="3">
    <location>
        <begin position="393"/>
        <end position="404"/>
    </location>
</feature>
<dbReference type="GO" id="GO:0003682">
    <property type="term" value="F:chromatin binding"/>
    <property type="evidence" value="ECO:0007669"/>
    <property type="project" value="InterPro"/>
</dbReference>
<keyword evidence="1" id="KW-0238">DNA-binding</keyword>
<dbReference type="SMART" id="SM00717">
    <property type="entry name" value="SANT"/>
    <property type="match status" value="1"/>
</dbReference>
<evidence type="ECO:0000256" key="3">
    <source>
        <dbReference type="SAM" id="MobiDB-lite"/>
    </source>
</evidence>
<dbReference type="PANTHER" id="PTHR21677">
    <property type="entry name" value="CRAMPED PROTEIN"/>
    <property type="match status" value="1"/>
</dbReference>
<protein>
    <recommendedName>
        <fullName evidence="4">Myb-like domain-containing protein</fullName>
    </recommendedName>
</protein>
<dbReference type="InterPro" id="IPR001005">
    <property type="entry name" value="SANT/Myb"/>
</dbReference>
<gene>
    <name evidence="5" type="ORF">CALMAC_LOCUS1821</name>
</gene>
<evidence type="ECO:0000256" key="2">
    <source>
        <dbReference type="ARBA" id="ARBA00023242"/>
    </source>
</evidence>
<sequence length="841" mass="95176">MDKQEKMDATDEKPSEKEDEKPVINLDISLSNEEPLLGSVTTFSTVDGNEVKGQQLRSSARVFKKMKLDSTIPAVPEKTDKKEDIKPDVKKFCRPLWTSDDKAIFFEALNEFGKDFESIQTYMATKLRKKGVPDNLIKTKDQIRHWYNRTWHKISKHLKFSDRLKKNVQELYGLINYGELRKRIGPVSEKNLLKLQELVYKGSLTLRSKGRAIRIKTPLCKALRKLNQLDEKYDEIKLPNKITVELRPKDVLTYLKVQSNAQNPRIQTETRLQVRLSSFMAYLTEKWRTIDAVTYDKALVSSYPTITNPCLPSEEECVENRTILNPPLRLTPPEGCKIELPTINLSEYLTRQSVSLHLYEKRVGIINSDINIYNYNHYRLSKSNSKKGRLRTGSMSEKSPQKNTSNEEIDENNDSESHEAKLGEEVKSQDSQESITALKIKNEELQNKLNKEKEAKIATIRKGWTLEDCESLTLGEIYLMFGSDSKLILEYGWDKVSSTKQNKVELSPDSGVEIKTDSNEPEEEEMFIENLKKLDISTALMKLLSTAKLHYRKNVISCPCGHVCGTNSSMKKPVKKMAGGGDKVCGVQTKPCSNETIFENGRRFSQNPAYLQPKVPISPAIYHQNQSKLMSQIDSIQRLKPKYCNRRGRPKSKQVVVERRLPLLPNRVESGHQIVRVNIISQDNSKTIPGSPQTISGILLKTDGDKLETQCIPSTSNPLFLQESCSTDILATSLMKSQVDLELVNDNTILNSAPTSPSRILKEGDNQWISSEVADYSLSSLLGHLESPIKTSSSSNLSVDDSHMSQDVDAQLQSLLTESSMDFSANFADLAAQVTQEIKKV</sequence>
<dbReference type="EMBL" id="CAACVG010002169">
    <property type="protein sequence ID" value="VEN36106.1"/>
    <property type="molecule type" value="Genomic_DNA"/>
</dbReference>